<evidence type="ECO:0000313" key="1">
    <source>
        <dbReference type="EMBL" id="OAM88598.1"/>
    </source>
</evidence>
<dbReference type="STRING" id="1184151.AW736_16155"/>
<name>A0A178IFU8_9BACT</name>
<keyword evidence="2" id="KW-1185">Reference proteome</keyword>
<sequence>MIQALEDLASEEDAAFAANDWTGLHDILDRKQVVLDGLMAHVVHHQNLISNVKLRARVAALRQQHASRNRRLDEIANHERQELSRLDQTRRNLIKVRDAYINSE</sequence>
<evidence type="ECO:0008006" key="3">
    <source>
        <dbReference type="Google" id="ProtNLM"/>
    </source>
</evidence>
<protein>
    <recommendedName>
        <fullName evidence="3">Flagellar protein FliT</fullName>
    </recommendedName>
</protein>
<reference evidence="1 2" key="1">
    <citation type="submission" date="2016-01" db="EMBL/GenBank/DDBJ databases">
        <title>High potential of lignocellulose degradation of a new Verrucomicrobia species.</title>
        <authorList>
            <person name="Wang Y."/>
            <person name="Shi Y."/>
            <person name="Qiu Z."/>
            <person name="Liu S."/>
            <person name="Yang H."/>
        </authorList>
    </citation>
    <scope>NUCLEOTIDE SEQUENCE [LARGE SCALE GENOMIC DNA]</scope>
    <source>
        <strain evidence="1 2">TSB47</strain>
    </source>
</reference>
<dbReference type="AlphaFoldDB" id="A0A178IFU8"/>
<accession>A0A178IFU8</accession>
<evidence type="ECO:0000313" key="2">
    <source>
        <dbReference type="Proteomes" id="UP000078486"/>
    </source>
</evidence>
<organism evidence="1 2">
    <name type="scientific">Termitidicoccus mucosus</name>
    <dbReference type="NCBI Taxonomy" id="1184151"/>
    <lineage>
        <taxon>Bacteria</taxon>
        <taxon>Pseudomonadati</taxon>
        <taxon>Verrucomicrobiota</taxon>
        <taxon>Opitutia</taxon>
        <taxon>Opitutales</taxon>
        <taxon>Opitutaceae</taxon>
        <taxon>Termitidicoccus</taxon>
    </lineage>
</organism>
<dbReference type="EMBL" id="LRRQ01000126">
    <property type="protein sequence ID" value="OAM88598.1"/>
    <property type="molecule type" value="Genomic_DNA"/>
</dbReference>
<dbReference type="Proteomes" id="UP000078486">
    <property type="component" value="Unassembled WGS sequence"/>
</dbReference>
<proteinExistence type="predicted"/>
<comment type="caution">
    <text evidence="1">The sequence shown here is derived from an EMBL/GenBank/DDBJ whole genome shotgun (WGS) entry which is preliminary data.</text>
</comment>
<gene>
    <name evidence="1" type="ORF">AW736_16155</name>
</gene>